<dbReference type="InterPro" id="IPR050631">
    <property type="entry name" value="PheA/TfdB_FAD_monoxygenase"/>
</dbReference>
<reference evidence="4 5" key="1">
    <citation type="submission" date="2020-10" db="EMBL/GenBank/DDBJ databases">
        <title>Wide distribution of Phycisphaera-like planctomycetes from WD2101 soil group in peatlands and genome analysis of the first cultivated representative.</title>
        <authorList>
            <person name="Dedysh S.N."/>
            <person name="Beletsky A.V."/>
            <person name="Ivanova A."/>
            <person name="Kulichevskaya I.S."/>
            <person name="Suzina N.E."/>
            <person name="Philippov D.A."/>
            <person name="Rakitin A.L."/>
            <person name="Mardanov A.V."/>
            <person name="Ravin N.V."/>
        </authorList>
    </citation>
    <scope>NUCLEOTIDE SEQUENCE [LARGE SCALE GENOMIC DNA]</scope>
    <source>
        <strain evidence="4 5">M1803</strain>
    </source>
</reference>
<dbReference type="AlphaFoldDB" id="A0A7M2X208"/>
<gene>
    <name evidence="4" type="ORF">IPV69_10440</name>
</gene>
<keyword evidence="4" id="KW-0503">Monooxygenase</keyword>
<keyword evidence="2" id="KW-0520">NAD</keyword>
<accession>A0A7M2X208</accession>
<protein>
    <submittedName>
        <fullName evidence="4">FAD-dependent monooxygenase</fullName>
    </submittedName>
</protein>
<dbReference type="PANTHER" id="PTHR43476">
    <property type="entry name" value="3-(3-HYDROXY-PHENYL)PROPIONATE/3-HYDROXYCINNAMIC ACID HYDROXYLASE"/>
    <property type="match status" value="1"/>
</dbReference>
<evidence type="ECO:0000256" key="2">
    <source>
        <dbReference type="ARBA" id="ARBA00023027"/>
    </source>
</evidence>
<dbReference type="PANTHER" id="PTHR43476:SF4">
    <property type="entry name" value="BLR0106 PROTEIN"/>
    <property type="match status" value="1"/>
</dbReference>
<feature type="domain" description="FAD-binding" evidence="3">
    <location>
        <begin position="6"/>
        <end position="312"/>
    </location>
</feature>
<dbReference type="RefSeq" id="WP_206295056.1">
    <property type="nucleotide sequence ID" value="NZ_CP063458.1"/>
</dbReference>
<dbReference type="InterPro" id="IPR002938">
    <property type="entry name" value="FAD-bd"/>
</dbReference>
<keyword evidence="1" id="KW-0560">Oxidoreductase</keyword>
<evidence type="ECO:0000313" key="4">
    <source>
        <dbReference type="EMBL" id="QOV91743.1"/>
    </source>
</evidence>
<dbReference type="Gene3D" id="3.30.9.10">
    <property type="entry name" value="D-Amino Acid Oxidase, subunit A, domain 2"/>
    <property type="match status" value="1"/>
</dbReference>
<dbReference type="InterPro" id="IPR036188">
    <property type="entry name" value="FAD/NAD-bd_sf"/>
</dbReference>
<name>A0A7M2X208_9BACT</name>
<evidence type="ECO:0000256" key="1">
    <source>
        <dbReference type="ARBA" id="ARBA00023002"/>
    </source>
</evidence>
<organism evidence="4 5">
    <name type="scientific">Humisphaera borealis</name>
    <dbReference type="NCBI Taxonomy" id="2807512"/>
    <lineage>
        <taxon>Bacteria</taxon>
        <taxon>Pseudomonadati</taxon>
        <taxon>Planctomycetota</taxon>
        <taxon>Phycisphaerae</taxon>
        <taxon>Tepidisphaerales</taxon>
        <taxon>Tepidisphaeraceae</taxon>
        <taxon>Humisphaera</taxon>
    </lineage>
</organism>
<proteinExistence type="predicted"/>
<dbReference type="EMBL" id="CP063458">
    <property type="protein sequence ID" value="QOV91743.1"/>
    <property type="molecule type" value="Genomic_DNA"/>
</dbReference>
<dbReference type="GO" id="GO:0071949">
    <property type="term" value="F:FAD binding"/>
    <property type="evidence" value="ECO:0007669"/>
    <property type="project" value="InterPro"/>
</dbReference>
<dbReference type="SUPFAM" id="SSF51905">
    <property type="entry name" value="FAD/NAD(P)-binding domain"/>
    <property type="match status" value="1"/>
</dbReference>
<dbReference type="Pfam" id="PF01494">
    <property type="entry name" value="FAD_binding_3"/>
    <property type="match status" value="1"/>
</dbReference>
<dbReference type="GO" id="GO:0004497">
    <property type="term" value="F:monooxygenase activity"/>
    <property type="evidence" value="ECO:0007669"/>
    <property type="project" value="UniProtKB-KW"/>
</dbReference>
<dbReference type="PRINTS" id="PR00420">
    <property type="entry name" value="RNGMNOXGNASE"/>
</dbReference>
<dbReference type="Gene3D" id="3.50.50.60">
    <property type="entry name" value="FAD/NAD(P)-binding domain"/>
    <property type="match status" value="1"/>
</dbReference>
<evidence type="ECO:0000313" key="5">
    <source>
        <dbReference type="Proteomes" id="UP000593765"/>
    </source>
</evidence>
<dbReference type="Proteomes" id="UP000593765">
    <property type="component" value="Chromosome"/>
</dbReference>
<evidence type="ECO:0000259" key="3">
    <source>
        <dbReference type="Pfam" id="PF01494"/>
    </source>
</evidence>
<sequence length="396" mass="43500">MNRTLDCGIVGCGIAGTAAALMLAGQGHRVTLFEQTDHVGPVGAGVLLQPSGQRVLAEMGLLDALLPKVEPIDQIHAVTETGRDLVRLQYGEFHPGVTGAGLHRGDLFSLLHGQLESAGVRLMLDTKIVRLRDIEHRPTAVDARGQSHGPFDLVIAANGSRSVLRESAGLHAHVIEYDYGALWTVADVAPVRRQLFQIAHGTQQLMGLLPVGGGRCSLFWGMHRNAIDALHRRGFGRWRDDVLRLAPIAEPLLDRIRSFDATRFVTYRHVHLRRSWRGNVVFIGDAVHAMSPHLGQGVNLALQDAQSLSLAIREETSVQTAFRRHSLNRRWSIAYYAGVTAFLTPFFQSNSRLLGIGRNLALPVLCRCRPTRRMMLRTLCGKDAGQMPINPAAHVP</sequence>
<dbReference type="KEGG" id="hbs:IPV69_10440"/>
<keyword evidence="5" id="KW-1185">Reference proteome</keyword>